<feature type="compositionally biased region" description="Basic and acidic residues" evidence="1">
    <location>
        <begin position="61"/>
        <end position="75"/>
    </location>
</feature>
<protein>
    <submittedName>
        <fullName evidence="2">Uncharacterized protein</fullName>
    </submittedName>
</protein>
<gene>
    <name evidence="2" type="ORF">Pcinc_023991</name>
</gene>
<evidence type="ECO:0000256" key="1">
    <source>
        <dbReference type="SAM" id="MobiDB-lite"/>
    </source>
</evidence>
<evidence type="ECO:0000313" key="2">
    <source>
        <dbReference type="EMBL" id="KAK3870795.1"/>
    </source>
</evidence>
<proteinExistence type="predicted"/>
<reference evidence="2" key="1">
    <citation type="submission" date="2023-10" db="EMBL/GenBank/DDBJ databases">
        <title>Genome assemblies of two species of porcelain crab, Petrolisthes cinctipes and Petrolisthes manimaculis (Anomura: Porcellanidae).</title>
        <authorList>
            <person name="Angst P."/>
        </authorList>
    </citation>
    <scope>NUCLEOTIDE SEQUENCE</scope>
    <source>
        <strain evidence="2">PB745_01</strain>
        <tissue evidence="2">Gill</tissue>
    </source>
</reference>
<comment type="caution">
    <text evidence="2">The sequence shown here is derived from an EMBL/GenBank/DDBJ whole genome shotgun (WGS) entry which is preliminary data.</text>
</comment>
<feature type="region of interest" description="Disordered" evidence="1">
    <location>
        <begin position="56"/>
        <end position="84"/>
    </location>
</feature>
<organism evidence="2 3">
    <name type="scientific">Petrolisthes cinctipes</name>
    <name type="common">Flat porcelain crab</name>
    <dbReference type="NCBI Taxonomy" id="88211"/>
    <lineage>
        <taxon>Eukaryota</taxon>
        <taxon>Metazoa</taxon>
        <taxon>Ecdysozoa</taxon>
        <taxon>Arthropoda</taxon>
        <taxon>Crustacea</taxon>
        <taxon>Multicrustacea</taxon>
        <taxon>Malacostraca</taxon>
        <taxon>Eumalacostraca</taxon>
        <taxon>Eucarida</taxon>
        <taxon>Decapoda</taxon>
        <taxon>Pleocyemata</taxon>
        <taxon>Anomura</taxon>
        <taxon>Galatheoidea</taxon>
        <taxon>Porcellanidae</taxon>
        <taxon>Petrolisthes</taxon>
    </lineage>
</organism>
<keyword evidence="3" id="KW-1185">Reference proteome</keyword>
<dbReference type="AlphaFoldDB" id="A0AAE1FAR8"/>
<sequence>MTTRIECPSCGVALKLKTLDILKRGVACPKCKAQLPTSWPSDEDELVEVVEVIDEDDHSDDDASHTEAGSDERQHKSTATRPPIPADIFRKVARKGTRTKHLELKQLGFRDPVLHHISYTPQDTDYDIVTVTHQNSEAIGRLERREWTTNRLDKNRIFCSLITAFHDGTFLVTTNEKADMRWPDTIDLHRDRKASITDLWNSINKFWPVILELKACAEFVTRRTPLSFWKNTIRHSSIFTSLAAFIETFPQRSSRRWFLALCRMRTLNQQNATQR</sequence>
<name>A0AAE1FAR8_PETCI</name>
<accession>A0AAE1FAR8</accession>
<dbReference type="EMBL" id="JAWQEG010002606">
    <property type="protein sequence ID" value="KAK3870795.1"/>
    <property type="molecule type" value="Genomic_DNA"/>
</dbReference>
<evidence type="ECO:0000313" key="3">
    <source>
        <dbReference type="Proteomes" id="UP001286313"/>
    </source>
</evidence>
<dbReference type="Proteomes" id="UP001286313">
    <property type="component" value="Unassembled WGS sequence"/>
</dbReference>